<feature type="compositionally biased region" description="Basic and acidic residues" evidence="1">
    <location>
        <begin position="23"/>
        <end position="34"/>
    </location>
</feature>
<organism evidence="2">
    <name type="scientific">Calcidiscus leptoporus</name>
    <dbReference type="NCBI Taxonomy" id="127549"/>
    <lineage>
        <taxon>Eukaryota</taxon>
        <taxon>Haptista</taxon>
        <taxon>Haptophyta</taxon>
        <taxon>Prymnesiophyceae</taxon>
        <taxon>Coccolithales</taxon>
        <taxon>Calcidiscaceae</taxon>
        <taxon>Calcidiscus</taxon>
    </lineage>
</organism>
<reference evidence="2" key="1">
    <citation type="submission" date="2021-01" db="EMBL/GenBank/DDBJ databases">
        <authorList>
            <person name="Corre E."/>
            <person name="Pelletier E."/>
            <person name="Niang G."/>
            <person name="Scheremetjew M."/>
            <person name="Finn R."/>
            <person name="Kale V."/>
            <person name="Holt S."/>
            <person name="Cochrane G."/>
            <person name="Meng A."/>
            <person name="Brown T."/>
            <person name="Cohen L."/>
        </authorList>
    </citation>
    <scope>NUCLEOTIDE SEQUENCE</scope>
    <source>
        <strain evidence="2">RCC1130</strain>
    </source>
</reference>
<protein>
    <submittedName>
        <fullName evidence="2">Uncharacterized protein</fullName>
    </submittedName>
</protein>
<evidence type="ECO:0000256" key="1">
    <source>
        <dbReference type="SAM" id="MobiDB-lite"/>
    </source>
</evidence>
<name>A0A7S0JD12_9EUKA</name>
<sequence length="110" mass="12372">MTPRISLKTGDDLLTRTGIAAPRGREDEPRTRVAEHVRERLKALIWKDLVQHTIAEGQQHAVNVEEDDAGPFTHFWHRATLSAHALAVPCHATVPPSFADWHGSGRERRL</sequence>
<accession>A0A7S0JD12</accession>
<gene>
    <name evidence="2" type="ORF">CLEP1334_LOCUS23157</name>
</gene>
<dbReference type="EMBL" id="HBER01046273">
    <property type="protein sequence ID" value="CAD8547867.1"/>
    <property type="molecule type" value="Transcribed_RNA"/>
</dbReference>
<dbReference type="AlphaFoldDB" id="A0A7S0JD12"/>
<proteinExistence type="predicted"/>
<evidence type="ECO:0000313" key="2">
    <source>
        <dbReference type="EMBL" id="CAD8547867.1"/>
    </source>
</evidence>
<feature type="region of interest" description="Disordered" evidence="1">
    <location>
        <begin position="1"/>
        <end position="34"/>
    </location>
</feature>